<name>A0A6C1DUH9_SACPS</name>
<dbReference type="AlphaFoldDB" id="A0A6C1DUH9"/>
<reference evidence="1 2" key="1">
    <citation type="journal article" date="2019" name="BMC Genomics">
        <title>Chromosome level assembly and comparative genome analysis confirm lager-brewing yeasts originated from a single hybridization.</title>
        <authorList>
            <person name="Salazar A.N."/>
            <person name="Gorter de Vries A.R."/>
            <person name="van den Broek M."/>
            <person name="Brouwers N."/>
            <person name="de la Torre Cortes P."/>
            <person name="Kuijpers N.G.A."/>
            <person name="Daran J.G."/>
            <person name="Abeel T."/>
        </authorList>
    </citation>
    <scope>NUCLEOTIDE SEQUENCE [LARGE SCALE GENOMIC DNA]</scope>
    <source>
        <strain evidence="1 2">CBS 1483</strain>
    </source>
</reference>
<protein>
    <submittedName>
        <fullName evidence="1">Regulation of enolase protein 1</fullName>
    </submittedName>
</protein>
<proteinExistence type="predicted"/>
<dbReference type="SUPFAM" id="SSF49899">
    <property type="entry name" value="Concanavalin A-like lectins/glucanases"/>
    <property type="match status" value="1"/>
</dbReference>
<dbReference type="Gene3D" id="2.60.120.200">
    <property type="match status" value="1"/>
</dbReference>
<dbReference type="Proteomes" id="UP000501346">
    <property type="component" value="Chromosome ScX-SeX"/>
</dbReference>
<organism evidence="1 2">
    <name type="scientific">Saccharomyces pastorianus</name>
    <name type="common">Lager yeast</name>
    <name type="synonym">Saccharomyces cerevisiae x Saccharomyces eubayanus</name>
    <dbReference type="NCBI Taxonomy" id="27292"/>
    <lineage>
        <taxon>Eukaryota</taxon>
        <taxon>Fungi</taxon>
        <taxon>Dikarya</taxon>
        <taxon>Ascomycota</taxon>
        <taxon>Saccharomycotina</taxon>
        <taxon>Saccharomycetes</taxon>
        <taxon>Saccharomycetales</taxon>
        <taxon>Saccharomycetaceae</taxon>
        <taxon>Saccharomyces</taxon>
    </lineage>
</organism>
<dbReference type="PANTHER" id="PTHR35332:SF2">
    <property type="entry name" value="REGULATION OF ENOLASE PROTEIN 1"/>
    <property type="match status" value="1"/>
</dbReference>
<dbReference type="OrthoDB" id="42525at2759"/>
<dbReference type="InterPro" id="IPR013320">
    <property type="entry name" value="ConA-like_dom_sf"/>
</dbReference>
<evidence type="ECO:0000313" key="1">
    <source>
        <dbReference type="EMBL" id="QID80270.1"/>
    </source>
</evidence>
<sequence>MVESKNTELSQGTWLNKPKSVFQEAGKVTLETDEKTDFWRETFYGFTRDSGHFLGVETDSAFTAQVRVQGSYESLYDQAGIMVRIDDGHWLKAGIEISDGHAMLSSVLTNGKSDWSTAVYGGNARDFWLRVTVEKGVLRLQVSFDKKTWPLVRLAPFPTSDHYLVGPMACTPERGGLKVTFSEWSLTAPLGKALHDLS</sequence>
<evidence type="ECO:0000313" key="2">
    <source>
        <dbReference type="Proteomes" id="UP000501346"/>
    </source>
</evidence>
<dbReference type="InterPro" id="IPR015987">
    <property type="entry name" value="UCP022704"/>
</dbReference>
<dbReference type="InterPro" id="IPR009784">
    <property type="entry name" value="DUF1349"/>
</dbReference>
<dbReference type="EMBL" id="CP048991">
    <property type="protein sequence ID" value="QID80270.1"/>
    <property type="molecule type" value="Genomic_DNA"/>
</dbReference>
<gene>
    <name evidence="1" type="primary">REE1_1</name>
    <name evidence="1" type="ORF">GRS66_002585</name>
</gene>
<dbReference type="PANTHER" id="PTHR35332">
    <property type="entry name" value="REGULATION OF ENOLASE PROTEIN 1"/>
    <property type="match status" value="1"/>
</dbReference>
<keyword evidence="2" id="KW-1185">Reference proteome</keyword>
<accession>A0A6C1DUH9</accession>
<dbReference type="PIRSF" id="PIRSF022704">
    <property type="entry name" value="UCP022704"/>
    <property type="match status" value="1"/>
</dbReference>
<dbReference type="Pfam" id="PF07081">
    <property type="entry name" value="DUF1349"/>
    <property type="match status" value="1"/>
</dbReference>